<dbReference type="SUPFAM" id="SSF51445">
    <property type="entry name" value="(Trans)glycosidases"/>
    <property type="match status" value="1"/>
</dbReference>
<protein>
    <submittedName>
        <fullName evidence="5">Beta-galactosidase</fullName>
    </submittedName>
</protein>
<dbReference type="InterPro" id="IPR017853">
    <property type="entry name" value="GH"/>
</dbReference>
<accession>A0ABY5S966</accession>
<dbReference type="RefSeq" id="WP_258385159.1">
    <property type="nucleotide sequence ID" value="NZ_CP091430.1"/>
</dbReference>
<evidence type="ECO:0000313" key="6">
    <source>
        <dbReference type="Proteomes" id="UP001057877"/>
    </source>
</evidence>
<dbReference type="PRINTS" id="PR00742">
    <property type="entry name" value="GLHYDRLASE35"/>
</dbReference>
<feature type="domain" description="Glycoside hydrolase 35 catalytic" evidence="3">
    <location>
        <begin position="9"/>
        <end position="177"/>
    </location>
</feature>
<dbReference type="InterPro" id="IPR031330">
    <property type="entry name" value="Gly_Hdrlase_35_cat"/>
</dbReference>
<dbReference type="InterPro" id="IPR029062">
    <property type="entry name" value="Class_I_gatase-like"/>
</dbReference>
<dbReference type="Pfam" id="PF22369">
    <property type="entry name" value="GLMA_2nd"/>
    <property type="match status" value="1"/>
</dbReference>
<dbReference type="InterPro" id="IPR054746">
    <property type="entry name" value="GLMA-like_second"/>
</dbReference>
<evidence type="ECO:0000259" key="3">
    <source>
        <dbReference type="Pfam" id="PF01301"/>
    </source>
</evidence>
<sequence>MIEIINKEIRIDGKPQMIMCGEIHYFRLQRDEWQDRLDKLKLAGCNAVASYVPWLCHEPAFGQIDLHGKTRPELDLAGFIDLCRDNGLYFFLRPGPFIMAEIKNEGLPYWVYEKHPEIVPSGWDGQPATTRTVDYLAPGFLAEARRWYEAVMAVAAPRLQPNGGNIIAIQLDNEIGMLSWVSNVPDLTDFVLNDFARWLGSAYGPEELAARYPFALEDTVSRNAGIRSPGEEYAPALHLDLGHYMRNRFARYVDELRGYAEEFGVRDVPFVINIHGTGGGRGFTYPIGISQLYETYEGKPGYISGSDIYFGDLDMNSFQDLYLINGFMDAMHDEHQPLTSVEFNCGDGNFGSTFSSRYDPSAADFKMRMCVAQGNRLINYYLLSGGRNYVLDDKPGDGNDRIAFTGERHGFAAPISPEGELNYTFPRMARGIQAAMAVADKLAVMREERDDVAFAFIPDYFMTEYRYPGSAKMKEIYANIEANRAHGGWETMARAMLLAGYRFGAADIQNKPLRPDETPVLALTSALYMDAGVQRKLADYILQGGGLFLYGELPLYDMEGESCTALADALGLRHIGDFRDAPHVYPSVVTEGWLAPRPEVRSYHVQTFEPKPGVSAETIMRLYGNGQACGFDIRAGRGRAVVITARYNCDIGLFRTALEKLGAKAGLTHDCPYHGIFMTSTSNEAGERFIHMLNLDGLDKSFRVYEDGVPLFDGREITLGSKDGVMLPVGITASGILIRHSTSEITGIADDEISFRLTQAQDWIVVDTAREILPCDDYTVENHEGLKRIVSRLHAKVDDRLTVRFGS</sequence>
<evidence type="ECO:0000256" key="1">
    <source>
        <dbReference type="ARBA" id="ARBA00009809"/>
    </source>
</evidence>
<organism evidence="5 6">
    <name type="scientific">Paenibacillus spongiae</name>
    <dbReference type="NCBI Taxonomy" id="2909671"/>
    <lineage>
        <taxon>Bacteria</taxon>
        <taxon>Bacillati</taxon>
        <taxon>Bacillota</taxon>
        <taxon>Bacilli</taxon>
        <taxon>Bacillales</taxon>
        <taxon>Paenibacillaceae</taxon>
        <taxon>Paenibacillus</taxon>
    </lineage>
</organism>
<dbReference type="Gene3D" id="3.40.50.880">
    <property type="match status" value="1"/>
</dbReference>
<evidence type="ECO:0000259" key="4">
    <source>
        <dbReference type="Pfam" id="PF22369"/>
    </source>
</evidence>
<evidence type="ECO:0000313" key="5">
    <source>
        <dbReference type="EMBL" id="UVI29070.1"/>
    </source>
</evidence>
<keyword evidence="6" id="KW-1185">Reference proteome</keyword>
<dbReference type="Gene3D" id="3.20.20.80">
    <property type="entry name" value="Glycosidases"/>
    <property type="match status" value="1"/>
</dbReference>
<gene>
    <name evidence="5" type="ORF">L1F29_27095</name>
</gene>
<dbReference type="PANTHER" id="PTHR23421">
    <property type="entry name" value="BETA-GALACTOSIDASE RELATED"/>
    <property type="match status" value="1"/>
</dbReference>
<reference evidence="5" key="1">
    <citation type="submission" date="2022-01" db="EMBL/GenBank/DDBJ databases">
        <title>Paenibacillus spongiae sp. nov., isolated from marine sponge.</title>
        <authorList>
            <person name="Li Z."/>
            <person name="Zhang M."/>
        </authorList>
    </citation>
    <scope>NUCLEOTIDE SEQUENCE</scope>
    <source>
        <strain evidence="5">PHS-Z3</strain>
    </source>
</reference>
<dbReference type="Proteomes" id="UP001057877">
    <property type="component" value="Chromosome"/>
</dbReference>
<comment type="similarity">
    <text evidence="1 2">Belongs to the glycosyl hydrolase 35 family.</text>
</comment>
<name>A0ABY5S966_9BACL</name>
<evidence type="ECO:0000256" key="2">
    <source>
        <dbReference type="RuleBase" id="RU003679"/>
    </source>
</evidence>
<proteinExistence type="inferred from homology"/>
<dbReference type="Pfam" id="PF01301">
    <property type="entry name" value="Glyco_hydro_35"/>
    <property type="match status" value="1"/>
</dbReference>
<feature type="domain" description="GLMA-like second" evidence="4">
    <location>
        <begin position="474"/>
        <end position="576"/>
    </location>
</feature>
<dbReference type="InterPro" id="IPR001944">
    <property type="entry name" value="Glycoside_Hdrlase_35"/>
</dbReference>
<dbReference type="EMBL" id="CP091430">
    <property type="protein sequence ID" value="UVI29070.1"/>
    <property type="molecule type" value="Genomic_DNA"/>
</dbReference>